<dbReference type="RefSeq" id="WP_406858063.1">
    <property type="nucleotide sequence ID" value="NZ_CP157484.1"/>
</dbReference>
<protein>
    <submittedName>
        <fullName evidence="5">Extracellular solute-binding protein</fullName>
    </submittedName>
</protein>
<dbReference type="GO" id="GO:1904680">
    <property type="term" value="F:peptide transmembrane transporter activity"/>
    <property type="evidence" value="ECO:0007669"/>
    <property type="project" value="TreeGrafter"/>
</dbReference>
<reference evidence="5" key="1">
    <citation type="submission" date="2024-05" db="EMBL/GenBank/DDBJ databases">
        <authorList>
            <person name="Kim S."/>
            <person name="Heo J."/>
            <person name="Choi H."/>
            <person name="Choi Y."/>
            <person name="Kwon S.-W."/>
            <person name="Kim Y."/>
        </authorList>
    </citation>
    <scope>NUCLEOTIDE SEQUENCE</scope>
    <source>
        <strain evidence="5">KACC 23698</strain>
    </source>
</reference>
<dbReference type="Pfam" id="PF00496">
    <property type="entry name" value="SBP_bac_5"/>
    <property type="match status" value="1"/>
</dbReference>
<keyword evidence="3" id="KW-0732">Signal</keyword>
<dbReference type="AlphaFoldDB" id="A0AAU7JMN5"/>
<dbReference type="PIRSF" id="PIRSF002741">
    <property type="entry name" value="MppA"/>
    <property type="match status" value="1"/>
</dbReference>
<evidence type="ECO:0000256" key="1">
    <source>
        <dbReference type="ARBA" id="ARBA00004418"/>
    </source>
</evidence>
<dbReference type="GO" id="GO:0042884">
    <property type="term" value="P:microcin transport"/>
    <property type="evidence" value="ECO:0007669"/>
    <property type="project" value="TreeGrafter"/>
</dbReference>
<name>A0AAU7JMN5_9HYPH</name>
<dbReference type="GO" id="GO:0015833">
    <property type="term" value="P:peptide transport"/>
    <property type="evidence" value="ECO:0007669"/>
    <property type="project" value="TreeGrafter"/>
</dbReference>
<accession>A0AAU7JMN5</accession>
<feature type="domain" description="Solute-binding protein family 5" evidence="4">
    <location>
        <begin position="74"/>
        <end position="482"/>
    </location>
</feature>
<evidence type="ECO:0000256" key="3">
    <source>
        <dbReference type="ARBA" id="ARBA00022729"/>
    </source>
</evidence>
<dbReference type="PANTHER" id="PTHR30290">
    <property type="entry name" value="PERIPLASMIC BINDING COMPONENT OF ABC TRANSPORTER"/>
    <property type="match status" value="1"/>
</dbReference>
<evidence type="ECO:0000313" key="5">
    <source>
        <dbReference type="EMBL" id="XBO41214.1"/>
    </source>
</evidence>
<dbReference type="Gene3D" id="3.10.105.10">
    <property type="entry name" value="Dipeptide-binding Protein, Domain 3"/>
    <property type="match status" value="1"/>
</dbReference>
<dbReference type="EMBL" id="CP157484">
    <property type="protein sequence ID" value="XBO41214.1"/>
    <property type="molecule type" value="Genomic_DNA"/>
</dbReference>
<sequence>MHGEPALPPGFAALPYVNPDAPKGGRIVFGVQGTFDTLNPFAVRGIAAQGVAPPTALVFQGLMARSFDEPFSLYGLVAETIETPDDRSWVQFRLNPKARFSDGVPVTAADVLFTFNLLKEKGKPNFRSWYGKVAKAEAPDDRTVRFDLAGADDRELPLILALMPVFARHAMNPETFEQTNLAPPVGTGPYVVAAVKPGESVTYRRNPDYWARDLPIARGLHNADEIRFDYFRDANSLFEAFKGGLYDVRAEDSPTRWVGGYDFPAVRDGRVVKDPVAVHTPKGMNALVFNTRRPLFADVRVREALGLLFDFDWVNRNLFAGVYRRTTSYFEGSDLASTGRPASDAERSLLARFPGAVRSDILDGRWAPAQADGSGRDREQARRALALLEEAGYVLRDGALRDRRTGEPFSFEFVSASRVQERLALNFAQALRRIGVDMRVRLVDDVQYWRRLTAFDFDMIQFTWGASPSPGNEQYGRWGSRSADRSGSLNYAGARSPAIDALIEAMLSARERPDFVDATRALDRVLLSQFYVVPLFNQPEQWIAHTAAVKRPERASLFGFLPETLWRESP</sequence>
<dbReference type="InterPro" id="IPR030678">
    <property type="entry name" value="Peptide/Ni-bd"/>
</dbReference>
<dbReference type="CDD" id="cd08497">
    <property type="entry name" value="MbnE-like"/>
    <property type="match status" value="1"/>
</dbReference>
<organism evidence="5">
    <name type="scientific">Alsobacter sp. KACC 23698</name>
    <dbReference type="NCBI Taxonomy" id="3149229"/>
    <lineage>
        <taxon>Bacteria</taxon>
        <taxon>Pseudomonadati</taxon>
        <taxon>Pseudomonadota</taxon>
        <taxon>Alphaproteobacteria</taxon>
        <taxon>Hyphomicrobiales</taxon>
        <taxon>Alsobacteraceae</taxon>
        <taxon>Alsobacter</taxon>
    </lineage>
</organism>
<dbReference type="SUPFAM" id="SSF53850">
    <property type="entry name" value="Periplasmic binding protein-like II"/>
    <property type="match status" value="1"/>
</dbReference>
<evidence type="ECO:0000259" key="4">
    <source>
        <dbReference type="Pfam" id="PF00496"/>
    </source>
</evidence>
<dbReference type="GO" id="GO:0030288">
    <property type="term" value="C:outer membrane-bounded periplasmic space"/>
    <property type="evidence" value="ECO:0007669"/>
    <property type="project" value="TreeGrafter"/>
</dbReference>
<dbReference type="PANTHER" id="PTHR30290:SF64">
    <property type="entry name" value="ABC TRANSPORTER PERIPLASMIC BINDING PROTEIN"/>
    <property type="match status" value="1"/>
</dbReference>
<dbReference type="Gene3D" id="3.40.190.10">
    <property type="entry name" value="Periplasmic binding protein-like II"/>
    <property type="match status" value="1"/>
</dbReference>
<gene>
    <name evidence="5" type="ORF">ABEG18_10790</name>
</gene>
<dbReference type="GO" id="GO:0043190">
    <property type="term" value="C:ATP-binding cassette (ABC) transporter complex"/>
    <property type="evidence" value="ECO:0007669"/>
    <property type="project" value="InterPro"/>
</dbReference>
<evidence type="ECO:0000256" key="2">
    <source>
        <dbReference type="ARBA" id="ARBA00005695"/>
    </source>
</evidence>
<dbReference type="InterPro" id="IPR039424">
    <property type="entry name" value="SBP_5"/>
</dbReference>
<dbReference type="InterPro" id="IPR000914">
    <property type="entry name" value="SBP_5_dom"/>
</dbReference>
<proteinExistence type="inferred from homology"/>
<comment type="subcellular location">
    <subcellularLocation>
        <location evidence="1">Periplasm</location>
    </subcellularLocation>
</comment>
<comment type="similarity">
    <text evidence="2">Belongs to the bacterial solute-binding protein 5 family.</text>
</comment>